<feature type="transmembrane region" description="Helical" evidence="3">
    <location>
        <begin position="124"/>
        <end position="145"/>
    </location>
</feature>
<evidence type="ECO:0000313" key="4">
    <source>
        <dbReference type="EMBL" id="KAJ3036320.1"/>
    </source>
</evidence>
<evidence type="ECO:0000256" key="1">
    <source>
        <dbReference type="ARBA" id="ARBA00010199"/>
    </source>
</evidence>
<feature type="transmembrane region" description="Helical" evidence="3">
    <location>
        <begin position="262"/>
        <end position="288"/>
    </location>
</feature>
<feature type="transmembrane region" description="Helical" evidence="3">
    <location>
        <begin position="166"/>
        <end position="187"/>
    </location>
</feature>
<dbReference type="AlphaFoldDB" id="A0AAD5S226"/>
<dbReference type="InterPro" id="IPR002528">
    <property type="entry name" value="MATE_fam"/>
</dbReference>
<protein>
    <submittedName>
        <fullName evidence="4">Uncharacterized protein</fullName>
    </submittedName>
</protein>
<keyword evidence="5" id="KW-1185">Reference proteome</keyword>
<comment type="similarity">
    <text evidence="1">Belongs to the multi antimicrobial extrusion (MATE) (TC 2.A.66.1) family.</text>
</comment>
<feature type="compositionally biased region" description="Basic and acidic residues" evidence="2">
    <location>
        <begin position="35"/>
        <end position="55"/>
    </location>
</feature>
<organism evidence="4 5">
    <name type="scientific">Rhizophlyctis rosea</name>
    <dbReference type="NCBI Taxonomy" id="64517"/>
    <lineage>
        <taxon>Eukaryota</taxon>
        <taxon>Fungi</taxon>
        <taxon>Fungi incertae sedis</taxon>
        <taxon>Chytridiomycota</taxon>
        <taxon>Chytridiomycota incertae sedis</taxon>
        <taxon>Chytridiomycetes</taxon>
        <taxon>Rhizophlyctidales</taxon>
        <taxon>Rhizophlyctidaceae</taxon>
        <taxon>Rhizophlyctis</taxon>
    </lineage>
</organism>
<keyword evidence="3" id="KW-0812">Transmembrane</keyword>
<gene>
    <name evidence="4" type="ORF">HK097_003874</name>
</gene>
<feature type="region of interest" description="Disordered" evidence="2">
    <location>
        <begin position="1"/>
        <end position="71"/>
    </location>
</feature>
<sequence>MASPPRSVWGAPPSYSNSLGTAPSEALPPNGSRRASIDPRESAHLPVEDDPRADESTALLSGGDRDKPKEVVGRLCPQVMKREAKILGKLAWPVTAGYVMQMSLSLAAVFSVGHLGKKELASAALANMFCNVTGYSIGIGMSSALDTLCSQAHTGSSDPHAVGKHLQRAIVVMAALCFPVGLIWWFADSILLLLGQDPEIAALSAKFSRWALIGLFPYLVNECLKRFLQCQGIMKANMAVILIASPINIFLQWLLVWSPIGLGVIGAPIATGITFCLLPVATWGYIMFVDGGE</sequence>
<feature type="non-terminal residue" evidence="4">
    <location>
        <position position="1"/>
    </location>
</feature>
<keyword evidence="3" id="KW-1133">Transmembrane helix</keyword>
<dbReference type="Proteomes" id="UP001212841">
    <property type="component" value="Unassembled WGS sequence"/>
</dbReference>
<name>A0AAD5S226_9FUNG</name>
<dbReference type="GO" id="GO:0015297">
    <property type="term" value="F:antiporter activity"/>
    <property type="evidence" value="ECO:0007669"/>
    <property type="project" value="InterPro"/>
</dbReference>
<feature type="transmembrane region" description="Helical" evidence="3">
    <location>
        <begin position="236"/>
        <end position="256"/>
    </location>
</feature>
<evidence type="ECO:0000256" key="2">
    <source>
        <dbReference type="SAM" id="MobiDB-lite"/>
    </source>
</evidence>
<proteinExistence type="inferred from homology"/>
<evidence type="ECO:0000256" key="3">
    <source>
        <dbReference type="SAM" id="Phobius"/>
    </source>
</evidence>
<dbReference type="GO" id="GO:0042910">
    <property type="term" value="F:xenobiotic transmembrane transporter activity"/>
    <property type="evidence" value="ECO:0007669"/>
    <property type="project" value="InterPro"/>
</dbReference>
<feature type="transmembrane region" description="Helical" evidence="3">
    <location>
        <begin position="90"/>
        <end position="112"/>
    </location>
</feature>
<reference evidence="4" key="1">
    <citation type="submission" date="2020-05" db="EMBL/GenBank/DDBJ databases">
        <title>Phylogenomic resolution of chytrid fungi.</title>
        <authorList>
            <person name="Stajich J.E."/>
            <person name="Amses K."/>
            <person name="Simmons R."/>
            <person name="Seto K."/>
            <person name="Myers J."/>
            <person name="Bonds A."/>
            <person name="Quandt C.A."/>
            <person name="Barry K."/>
            <person name="Liu P."/>
            <person name="Grigoriev I."/>
            <person name="Longcore J.E."/>
            <person name="James T.Y."/>
        </authorList>
    </citation>
    <scope>NUCLEOTIDE SEQUENCE</scope>
    <source>
        <strain evidence="4">JEL0318</strain>
    </source>
</reference>
<dbReference type="PANTHER" id="PTHR11206">
    <property type="entry name" value="MULTIDRUG RESISTANCE PROTEIN"/>
    <property type="match status" value="1"/>
</dbReference>
<keyword evidence="3" id="KW-0472">Membrane</keyword>
<dbReference type="GO" id="GO:0016020">
    <property type="term" value="C:membrane"/>
    <property type="evidence" value="ECO:0007669"/>
    <property type="project" value="InterPro"/>
</dbReference>
<evidence type="ECO:0000313" key="5">
    <source>
        <dbReference type="Proteomes" id="UP001212841"/>
    </source>
</evidence>
<accession>A0AAD5S226</accession>
<dbReference type="Pfam" id="PF01554">
    <property type="entry name" value="MatE"/>
    <property type="match status" value="1"/>
</dbReference>
<dbReference type="EMBL" id="JADGJD010001950">
    <property type="protein sequence ID" value="KAJ3036320.1"/>
    <property type="molecule type" value="Genomic_DNA"/>
</dbReference>
<comment type="caution">
    <text evidence="4">The sequence shown here is derived from an EMBL/GenBank/DDBJ whole genome shotgun (WGS) entry which is preliminary data.</text>
</comment>